<dbReference type="AlphaFoldDB" id="A0A1H3CW47"/>
<keyword evidence="2" id="KW-1185">Reference proteome</keyword>
<reference evidence="2" key="1">
    <citation type="submission" date="2016-10" db="EMBL/GenBank/DDBJ databases">
        <authorList>
            <person name="Varghese N."/>
            <person name="Submissions S."/>
        </authorList>
    </citation>
    <scope>NUCLEOTIDE SEQUENCE [LARGE SCALE GENOMIC DNA]</scope>
    <source>
        <strain evidence="2">DSM 45422</strain>
    </source>
</reference>
<protein>
    <submittedName>
        <fullName evidence="1">Zinc-binding dehydrogenase</fullName>
    </submittedName>
</protein>
<sequence length="58" mass="6432">MRAPYRGTRAELMEVLDLARAGAVHVEVEKYTLDEVPEAYRRLHEGAVRGRAVVVPGA</sequence>
<dbReference type="Pfam" id="PF13602">
    <property type="entry name" value="ADH_zinc_N_2"/>
    <property type="match status" value="1"/>
</dbReference>
<dbReference type="Gene3D" id="3.90.180.10">
    <property type="entry name" value="Medium-chain alcohol dehydrogenases, catalytic domain"/>
    <property type="match status" value="1"/>
</dbReference>
<gene>
    <name evidence="1" type="ORF">SAMN05660209_00769</name>
</gene>
<evidence type="ECO:0000313" key="2">
    <source>
        <dbReference type="Proteomes" id="UP000198921"/>
    </source>
</evidence>
<dbReference type="Proteomes" id="UP000198921">
    <property type="component" value="Unassembled WGS sequence"/>
</dbReference>
<dbReference type="EMBL" id="FNOT01000002">
    <property type="protein sequence ID" value="SDX58347.1"/>
    <property type="molecule type" value="Genomic_DNA"/>
</dbReference>
<evidence type="ECO:0000313" key="1">
    <source>
        <dbReference type="EMBL" id="SDX58347.1"/>
    </source>
</evidence>
<proteinExistence type="predicted"/>
<name>A0A1H3CW47_9ACTN</name>
<organism evidence="1 2">
    <name type="scientific">Geodermatophilus africanus</name>
    <dbReference type="NCBI Taxonomy" id="1137993"/>
    <lineage>
        <taxon>Bacteria</taxon>
        <taxon>Bacillati</taxon>
        <taxon>Actinomycetota</taxon>
        <taxon>Actinomycetes</taxon>
        <taxon>Geodermatophilales</taxon>
        <taxon>Geodermatophilaceae</taxon>
        <taxon>Geodermatophilus</taxon>
    </lineage>
</organism>
<dbReference type="Gene3D" id="3.40.50.720">
    <property type="entry name" value="NAD(P)-binding Rossmann-like Domain"/>
    <property type="match status" value="1"/>
</dbReference>
<accession>A0A1H3CW47</accession>
<dbReference type="STRING" id="1137993.SAMN05660209_00769"/>